<organism evidence="1 2">
    <name type="scientific">Flavobacterium indicum (strain DSM 17447 / CIP 109464 / GPTSA100-9)</name>
    <dbReference type="NCBI Taxonomy" id="1094466"/>
    <lineage>
        <taxon>Bacteria</taxon>
        <taxon>Pseudomonadati</taxon>
        <taxon>Bacteroidota</taxon>
        <taxon>Flavobacteriia</taxon>
        <taxon>Flavobacteriales</taxon>
        <taxon>Flavobacteriaceae</taxon>
        <taxon>Flavobacterium</taxon>
    </lineage>
</organism>
<proteinExistence type="predicted"/>
<gene>
    <name evidence="1" type="ordered locus">KQS_00910</name>
</gene>
<name>H8XNR1_FLAIG</name>
<dbReference type="Pfam" id="PF03400">
    <property type="entry name" value="DDE_Tnp_IS1"/>
    <property type="match status" value="1"/>
</dbReference>
<dbReference type="STRING" id="1094466.KQS_00910"/>
<dbReference type="eggNOG" id="COG1662">
    <property type="taxonomic scope" value="Bacteria"/>
</dbReference>
<dbReference type="HOGENOM" id="CLU_076276_0_0_10"/>
<dbReference type="GO" id="GO:0004803">
    <property type="term" value="F:transposase activity"/>
    <property type="evidence" value="ECO:0007669"/>
    <property type="project" value="InterPro"/>
</dbReference>
<dbReference type="AlphaFoldDB" id="H8XNR1"/>
<accession>H8XNR1</accession>
<reference evidence="1 2" key="1">
    <citation type="journal article" date="2012" name="J. Bacteriol.">
        <title>Complete Genome Sequence of Flavobacterium indicum GPSTA100-9T, Isolated from Warm Spring Water.</title>
        <authorList>
            <person name="Barbier P."/>
            <person name="Houel A."/>
            <person name="Loux V."/>
            <person name="Poulain J."/>
            <person name="Bernardet J.F."/>
            <person name="Touchon M."/>
            <person name="Duchaud E."/>
        </authorList>
    </citation>
    <scope>NUCLEOTIDE SEQUENCE [LARGE SCALE GENOMIC DNA]</scope>
    <source>
        <strain evidence="2">DSM 17447 / CIP 109464 / GPTSA100-9</strain>
    </source>
</reference>
<dbReference type="EMBL" id="HE774682">
    <property type="protein sequence ID" value="CCG52178.1"/>
    <property type="molecule type" value="Genomic_DNA"/>
</dbReference>
<dbReference type="NCBIfam" id="NF033558">
    <property type="entry name" value="transpos_IS1"/>
    <property type="match status" value="1"/>
</dbReference>
<keyword evidence="2" id="KW-1185">Reference proteome</keyword>
<dbReference type="OrthoDB" id="1086493at2"/>
<dbReference type="GO" id="GO:0006313">
    <property type="term" value="P:DNA transposition"/>
    <property type="evidence" value="ECO:0007669"/>
    <property type="project" value="InterPro"/>
</dbReference>
<evidence type="ECO:0000313" key="1">
    <source>
        <dbReference type="EMBL" id="CCG52178.1"/>
    </source>
</evidence>
<dbReference type="KEGG" id="fin:KQS_00910"/>
<dbReference type="InterPro" id="IPR051354">
    <property type="entry name" value="Transposase_27_IS1"/>
</dbReference>
<evidence type="ECO:0000313" key="2">
    <source>
        <dbReference type="Proteomes" id="UP000007599"/>
    </source>
</evidence>
<dbReference type="PANTHER" id="PTHR33293">
    <property type="entry name" value="INSERTION ELEMENT IS1 1 PROTEIN INSB-RELATED"/>
    <property type="match status" value="1"/>
</dbReference>
<protein>
    <submittedName>
        <fullName evidence="1">Transposase IS1 family</fullName>
    </submittedName>
</protein>
<dbReference type="InterPro" id="IPR005063">
    <property type="entry name" value="Transposase_27"/>
</dbReference>
<dbReference type="GO" id="GO:0003677">
    <property type="term" value="F:DNA binding"/>
    <property type="evidence" value="ECO:0007669"/>
    <property type="project" value="InterPro"/>
</dbReference>
<dbReference type="PANTHER" id="PTHR33293:SF2">
    <property type="entry name" value="TRANSPOSASE"/>
    <property type="match status" value="1"/>
</dbReference>
<dbReference type="PATRIC" id="fig|1094466.5.peg.175"/>
<reference evidence="2" key="2">
    <citation type="submission" date="2012-03" db="EMBL/GenBank/DDBJ databases">
        <title>Complete genome sequence of Flavobacterium indicum GPTSA100-9T, isolated from warm spring water.</title>
        <authorList>
            <person name="Barbier P."/>
            <person name="Houel A."/>
            <person name="Loux V."/>
            <person name="Poulain J."/>
            <person name="Bernardet J.-F."/>
            <person name="Touchon M."/>
            <person name="Duchaud E."/>
        </authorList>
    </citation>
    <scope>NUCLEOTIDE SEQUENCE [LARGE SCALE GENOMIC DNA]</scope>
    <source>
        <strain evidence="2">DSM 17447 / CIP 109464 / GPTSA100-9</strain>
    </source>
</reference>
<dbReference type="Proteomes" id="UP000007599">
    <property type="component" value="Chromosome I"/>
</dbReference>
<sequence>MEKDICPKCNGSSVKCGFQNNVQRYLCKNCNKKFQASYTYNAYQTNINSFISTLIKEGCGIRSISRILKISKNTVLSKIIYISNFVKPKPFVKLGCKFEIDEIWTFIGCKNNMTWITYIIERESKSVIDFFVGSKTKENIKPLIEKVLMLYPKTIFTDKLNVYPSIIPKEIHKRFQYCTNIIERNNLTIRTHVKRLSRRTICFSKSVVILNAILKIYFWF</sequence>
<dbReference type="RefSeq" id="WP_014387322.1">
    <property type="nucleotide sequence ID" value="NC_017025.1"/>
</dbReference>